<dbReference type="AlphaFoldDB" id="A0A6J6B6J3"/>
<organism evidence="2">
    <name type="scientific">freshwater metagenome</name>
    <dbReference type="NCBI Taxonomy" id="449393"/>
    <lineage>
        <taxon>unclassified sequences</taxon>
        <taxon>metagenomes</taxon>
        <taxon>ecological metagenomes</taxon>
    </lineage>
</organism>
<protein>
    <submittedName>
        <fullName evidence="2">Unannotated protein</fullName>
    </submittedName>
</protein>
<dbReference type="EMBL" id="CAEZWU010000065">
    <property type="protein sequence ID" value="CAB4666180.1"/>
    <property type="molecule type" value="Genomic_DNA"/>
</dbReference>
<reference evidence="2" key="1">
    <citation type="submission" date="2020-05" db="EMBL/GenBank/DDBJ databases">
        <authorList>
            <person name="Chiriac C."/>
            <person name="Salcher M."/>
            <person name="Ghai R."/>
            <person name="Kavagutti S V."/>
        </authorList>
    </citation>
    <scope>NUCLEOTIDE SEQUENCE</scope>
</reference>
<evidence type="ECO:0000259" key="1">
    <source>
        <dbReference type="Pfam" id="PF01408"/>
    </source>
</evidence>
<evidence type="ECO:0000313" key="3">
    <source>
        <dbReference type="EMBL" id="CAB4666180.1"/>
    </source>
</evidence>
<dbReference type="InterPro" id="IPR036291">
    <property type="entry name" value="NAD(P)-bd_dom_sf"/>
</dbReference>
<dbReference type="PANTHER" id="PTHR43377:SF1">
    <property type="entry name" value="BILIVERDIN REDUCTASE A"/>
    <property type="match status" value="1"/>
</dbReference>
<dbReference type="InterPro" id="IPR000683">
    <property type="entry name" value="Gfo/Idh/MocA-like_OxRdtase_N"/>
</dbReference>
<evidence type="ECO:0000313" key="2">
    <source>
        <dbReference type="EMBL" id="CAB4534446.1"/>
    </source>
</evidence>
<feature type="domain" description="Gfo/Idh/MocA-like oxidoreductase N-terminal" evidence="1">
    <location>
        <begin position="12"/>
        <end position="129"/>
    </location>
</feature>
<name>A0A6J6B6J3_9ZZZZ</name>
<dbReference type="EMBL" id="CAEZSE010000071">
    <property type="protein sequence ID" value="CAB4534446.1"/>
    <property type="molecule type" value="Genomic_DNA"/>
</dbReference>
<dbReference type="GO" id="GO:0000166">
    <property type="term" value="F:nucleotide binding"/>
    <property type="evidence" value="ECO:0007669"/>
    <property type="project" value="InterPro"/>
</dbReference>
<dbReference type="Gene3D" id="3.40.50.720">
    <property type="entry name" value="NAD(P)-binding Rossmann-like Domain"/>
    <property type="match status" value="1"/>
</dbReference>
<dbReference type="InterPro" id="IPR051450">
    <property type="entry name" value="Gfo/Idh/MocA_Oxidoreductases"/>
</dbReference>
<dbReference type="Pfam" id="PF01408">
    <property type="entry name" value="GFO_IDH_MocA"/>
    <property type="match status" value="1"/>
</dbReference>
<proteinExistence type="predicted"/>
<sequence length="345" mass="37771">MASANTKPTAFVIGAGRMGRQHISNSRKAGLHVTGVFDQNYDSLETAQKDHDVESKYLFNDFKKLCESGVPDLAVIATTTPSHCDFGVQLAKHGVKYLMIEKPLGPSIAQCEELIEQCNKYGTRVAVNHMFRFIPTVLKVKELVNSKMLGGFTSLTINGNNSGLAMVGSHFISLFKYFSESTPVTVSAWLKDSDVQNPRGKQYLDSGGLVVIHSLAGHRLTMDFPIDQGQGLEMLVCGRYGMIRSDLVNGVIRGFARNPSDQNLPLTRSDLGCIDISFDLPKTNWQEASIVHIKNLFANGSIVGLEEATQIVSALVAAHHSSDQNNSSVQVKDMGNFRSKTFSWA</sequence>
<gene>
    <name evidence="2" type="ORF">UFOPK1353_00553</name>
    <name evidence="3" type="ORF">UFOPK2292_00568</name>
</gene>
<dbReference type="SUPFAM" id="SSF51735">
    <property type="entry name" value="NAD(P)-binding Rossmann-fold domains"/>
    <property type="match status" value="1"/>
</dbReference>
<dbReference type="PANTHER" id="PTHR43377">
    <property type="entry name" value="BILIVERDIN REDUCTASE A"/>
    <property type="match status" value="1"/>
</dbReference>
<accession>A0A6J6B6J3</accession>